<organism evidence="4 5">
    <name type="scientific">Rhodotorula paludigena</name>
    <dbReference type="NCBI Taxonomy" id="86838"/>
    <lineage>
        <taxon>Eukaryota</taxon>
        <taxon>Fungi</taxon>
        <taxon>Dikarya</taxon>
        <taxon>Basidiomycota</taxon>
        <taxon>Pucciniomycotina</taxon>
        <taxon>Microbotryomycetes</taxon>
        <taxon>Sporidiobolales</taxon>
        <taxon>Sporidiobolaceae</taxon>
        <taxon>Rhodotorula</taxon>
    </lineage>
</organism>
<dbReference type="GO" id="GO:0030422">
    <property type="term" value="P:siRNA processing"/>
    <property type="evidence" value="ECO:0007669"/>
    <property type="project" value="TreeGrafter"/>
</dbReference>
<proteinExistence type="inferred from homology"/>
<keyword evidence="1" id="KW-0548">Nucleotidyltransferase</keyword>
<evidence type="ECO:0000313" key="5">
    <source>
        <dbReference type="Proteomes" id="UP001342314"/>
    </source>
</evidence>
<name>A0AAV5GP61_9BASI</name>
<dbReference type="PANTHER" id="PTHR23079">
    <property type="entry name" value="RNA-DEPENDENT RNA POLYMERASE"/>
    <property type="match status" value="1"/>
</dbReference>
<feature type="domain" description="RDRP core" evidence="3">
    <location>
        <begin position="471"/>
        <end position="964"/>
    </location>
</feature>
<feature type="region of interest" description="Disordered" evidence="2">
    <location>
        <begin position="1"/>
        <end position="54"/>
    </location>
</feature>
<dbReference type="EMBL" id="BQKY01000008">
    <property type="protein sequence ID" value="GJN91292.1"/>
    <property type="molecule type" value="Genomic_DNA"/>
</dbReference>
<protein>
    <recommendedName>
        <fullName evidence="1">RNA-dependent RNA polymerase</fullName>
        <ecNumber evidence="1">2.7.7.48</ecNumber>
    </recommendedName>
</protein>
<dbReference type="PANTHER" id="PTHR23079:SF14">
    <property type="entry name" value="RNA-DEPENDENT RNA POLYMERASE"/>
    <property type="match status" value="1"/>
</dbReference>
<comment type="similarity">
    <text evidence="1">Belongs to the RdRP family.</text>
</comment>
<dbReference type="Proteomes" id="UP001342314">
    <property type="component" value="Unassembled WGS sequence"/>
</dbReference>
<reference evidence="4 5" key="1">
    <citation type="submission" date="2021-12" db="EMBL/GenBank/DDBJ databases">
        <title>High titer production of polyol ester of fatty acids by Rhodotorula paludigena BS15 towards product separation-free biomass refinery.</title>
        <authorList>
            <person name="Mano J."/>
            <person name="Ono H."/>
            <person name="Tanaka T."/>
            <person name="Naito K."/>
            <person name="Sushida H."/>
            <person name="Ike M."/>
            <person name="Tokuyasu K."/>
            <person name="Kitaoka M."/>
        </authorList>
    </citation>
    <scope>NUCLEOTIDE SEQUENCE [LARGE SCALE GENOMIC DNA]</scope>
    <source>
        <strain evidence="4 5">BS15</strain>
    </source>
</reference>
<dbReference type="InterPro" id="IPR007855">
    <property type="entry name" value="RDRP"/>
</dbReference>
<feature type="domain" description="RDRP core" evidence="3">
    <location>
        <begin position="214"/>
        <end position="396"/>
    </location>
</feature>
<accession>A0AAV5GP61</accession>
<feature type="region of interest" description="Disordered" evidence="2">
    <location>
        <begin position="1224"/>
        <end position="1264"/>
    </location>
</feature>
<dbReference type="GO" id="GO:0003968">
    <property type="term" value="F:RNA-directed RNA polymerase activity"/>
    <property type="evidence" value="ECO:0007669"/>
    <property type="project" value="UniProtKB-KW"/>
</dbReference>
<dbReference type="Pfam" id="PF05183">
    <property type="entry name" value="RdRP"/>
    <property type="match status" value="2"/>
</dbReference>
<comment type="caution">
    <text evidence="4">The sequence shown here is derived from an EMBL/GenBank/DDBJ whole genome shotgun (WGS) entry which is preliminary data.</text>
</comment>
<comment type="catalytic activity">
    <reaction evidence="1">
        <text>RNA(n) + a ribonucleoside 5'-triphosphate = RNA(n+1) + diphosphate</text>
        <dbReference type="Rhea" id="RHEA:21248"/>
        <dbReference type="Rhea" id="RHEA-COMP:14527"/>
        <dbReference type="Rhea" id="RHEA-COMP:17342"/>
        <dbReference type="ChEBI" id="CHEBI:33019"/>
        <dbReference type="ChEBI" id="CHEBI:61557"/>
        <dbReference type="ChEBI" id="CHEBI:140395"/>
        <dbReference type="EC" id="2.7.7.48"/>
    </reaction>
</comment>
<keyword evidence="1" id="KW-0696">RNA-directed RNA polymerase</keyword>
<feature type="region of interest" description="Disordered" evidence="2">
    <location>
        <begin position="649"/>
        <end position="682"/>
    </location>
</feature>
<keyword evidence="5" id="KW-1185">Reference proteome</keyword>
<gene>
    <name evidence="4" type="ORF">Rhopal_004311-T1</name>
</gene>
<dbReference type="InterPro" id="IPR057596">
    <property type="entry name" value="RDRP_core"/>
</dbReference>
<feature type="compositionally biased region" description="Low complexity" evidence="2">
    <location>
        <begin position="1224"/>
        <end position="1250"/>
    </location>
</feature>
<dbReference type="EC" id="2.7.7.48" evidence="1"/>
<evidence type="ECO:0000256" key="2">
    <source>
        <dbReference type="SAM" id="MobiDB-lite"/>
    </source>
</evidence>
<keyword evidence="1" id="KW-0694">RNA-binding</keyword>
<sequence length="1370" mass="151187">MAAPRTPSRPRLADRLGTGTLGEKAAPGSLGPTKYPSRPTELLSPKSANASTVFSPAPATGKKIERVSAAPSSGLPVDGWSVIDGRTVIVDAAMHVRKMAPTCSWLHQFEHARYLHAGLPQSAIKWPDYPYQIEERLERPHLQEMHEYLSTALRDHLTRLSKTSHSGVKRPEPSLWTEFPACESKPEMEAAFRQGSVHFTGSLTTTEDRLIFKLQPPAACMGSALYRRFGSDRFFRISLEEKVVNRSAAPLEGTSSPADTRFRQRIRDFFDHPLCIFGRQFRPFCWKDGAAVFWCESGEGIETISLVEFAQRYLEVELNGSMSVAKYAARFELGLTTTTPTVTFPRINVLRTPDLTSDTLKVSVAAMRAICDELRRKKPVLAAELLPGSYLPSCIRGTVQQYPASEAIDMVWQLDYTTVRTTDSFIQLRPFAAEPSKPARPLLKFSLEAKDGEKVRWQGPTGVEMLWVEGDTIKKDEVVMTDGCSLMSFGAMKIVADKYASSRRDAELQSAIPAVAQGRIGPGKGVWAVAPQSPWTEAGEVWIEVRDSQWKFKDRQTRTFTFELHSVPSGGKGGSKLGKQMFEVLAHCGVPTSAFRKMLRDQINTSLDAFWNAPSTAALLFHVEKSCGILEDRTMKARLAHDPQSLKLAASGSSSSLDDGDETKPQQQESGEFVHDRRLDPTSGAPNIVAEVVVEMLQAGFDPRENPHLADKLRIVAENWISKQTNFRIDDEFSRTAFVIADHLGVLEEGEFFLQVSEKMPAPSGQGYVGNVLGPTLLSRSPAVQPCDVQRATGVFRPEYASYWDVIIVSSKGSRSLCSILSGGDYDGDKLLVMTHPALVTPFDPAKADPAYADPPFRDSDWFEVDRRKVSDHVQSLVGTDDSNALARVFMEGLWAGTQYGMLSTAHTTLAYERGIQDPLTSEAGHLFCRALDGRKQGLSFSADQWRRVKAKFFKPFPHRPEWTFCEDGKKPPEAGKFAVRPTRLGAHPLDELVKEGRSALKEAKRQHIAWAEVRRFAIDEDVAHEWRTAWLAGLAEREKSSSAPSGYFEDLCLILDHVRTVFAEYKELFRIWGHERERKKTAALCAAAPGSPTKSPFKKGWSGSSPDHKLALLQLSKRFWSINDRGSRCFRSQKLQGPDGERAPFLTRLRAAATDLPIASSETVSIVTSPSKVSLRGTAEIVLTTPAGVDEEMADEESFGDADFAWSQVPDDLTQTAITSLASTTSSSQTRTATVISSSHPSAASGPASPSRPPLTNSISHTTYTSAPYRNRTFSELARTSAVRFCFDMAHRDVLALKADGHTRRLHGDHPGASGIQAPKIAPHMLDVMQVSKRCAGLTTVRAKVRPRTLLPVSSEVACGSPAKKPRRL</sequence>
<keyword evidence="1" id="KW-0808">Transferase</keyword>
<dbReference type="GO" id="GO:0031380">
    <property type="term" value="C:nuclear RNA-directed RNA polymerase complex"/>
    <property type="evidence" value="ECO:0007669"/>
    <property type="project" value="TreeGrafter"/>
</dbReference>
<evidence type="ECO:0000313" key="4">
    <source>
        <dbReference type="EMBL" id="GJN91292.1"/>
    </source>
</evidence>
<evidence type="ECO:0000256" key="1">
    <source>
        <dbReference type="RuleBase" id="RU363098"/>
    </source>
</evidence>
<evidence type="ECO:0000259" key="3">
    <source>
        <dbReference type="Pfam" id="PF05183"/>
    </source>
</evidence>
<dbReference type="GO" id="GO:0003723">
    <property type="term" value="F:RNA binding"/>
    <property type="evidence" value="ECO:0007669"/>
    <property type="project" value="UniProtKB-KW"/>
</dbReference>